<dbReference type="VEuPathDB" id="MicrosporidiaDB:ECANGB1_1493"/>
<proteinExistence type="predicted"/>
<gene>
    <name evidence="1" type="ORF">ECANGB1_1493</name>
</gene>
<comment type="caution">
    <text evidence="1">The sequence shown here is derived from an EMBL/GenBank/DDBJ whole genome shotgun (WGS) entry which is preliminary data.</text>
</comment>
<evidence type="ECO:0000313" key="2">
    <source>
        <dbReference type="Proteomes" id="UP000192639"/>
    </source>
</evidence>
<keyword evidence="2" id="KW-1185">Reference proteome</keyword>
<dbReference type="AlphaFoldDB" id="A0A1Y1S6Q0"/>
<evidence type="ECO:0000313" key="1">
    <source>
        <dbReference type="EMBL" id="ORD93844.1"/>
    </source>
</evidence>
<name>A0A1Y1S6Q0_9MICR</name>
<protein>
    <submittedName>
        <fullName evidence="1">Uncharacterized protein</fullName>
    </submittedName>
</protein>
<sequence>MDASKLHGQYFVLPTKNKYVITFQEDGMRYLIGMSVTNYVLSHTNCTDIRFHKIHFTTDGISSLIITKYTTHKSNSILVLDVTFTDDSLSIVVVQRKPFLM</sequence>
<dbReference type="Proteomes" id="UP000192639">
    <property type="component" value="Unassembled WGS sequence"/>
</dbReference>
<reference evidence="1 2" key="1">
    <citation type="journal article" date="2017" name="Environ. Microbiol.">
        <title>Decay of the glycolytic pathway and adaptation to intranuclear parasitism within Enterocytozoonidae microsporidia.</title>
        <authorList>
            <person name="Wiredu Boakye D."/>
            <person name="Jaroenlak P."/>
            <person name="Prachumwat A."/>
            <person name="Williams T.A."/>
            <person name="Bateman K.S."/>
            <person name="Itsathitphaisarn O."/>
            <person name="Sritunyalucksana K."/>
            <person name="Paszkiewicz K.H."/>
            <person name="Moore K.A."/>
            <person name="Stentiford G.D."/>
            <person name="Williams B.A."/>
        </authorList>
    </citation>
    <scope>NUCLEOTIDE SEQUENCE [LARGE SCALE GENOMIC DNA]</scope>
    <source>
        <strain evidence="1 2">GB1</strain>
    </source>
</reference>
<accession>A0A1Y1S6Q0</accession>
<organism evidence="1 2">
    <name type="scientific">Enterospora canceri</name>
    <dbReference type="NCBI Taxonomy" id="1081671"/>
    <lineage>
        <taxon>Eukaryota</taxon>
        <taxon>Fungi</taxon>
        <taxon>Fungi incertae sedis</taxon>
        <taxon>Microsporidia</taxon>
        <taxon>Enterocytozoonidae</taxon>
        <taxon>Enterospora</taxon>
    </lineage>
</organism>
<dbReference type="EMBL" id="LWDP01000044">
    <property type="protein sequence ID" value="ORD93844.1"/>
    <property type="molecule type" value="Genomic_DNA"/>
</dbReference>